<dbReference type="PROSITE" id="PS50042">
    <property type="entry name" value="CNMP_BINDING_3"/>
    <property type="match status" value="1"/>
</dbReference>
<dbReference type="InterPro" id="IPR014710">
    <property type="entry name" value="RmlC-like_jellyroll"/>
</dbReference>
<evidence type="ECO:0000259" key="4">
    <source>
        <dbReference type="PROSITE" id="PS50042"/>
    </source>
</evidence>
<gene>
    <name evidence="5" type="ORF">M1R53_00730</name>
</gene>
<accession>A0A9E7DJY8</accession>
<dbReference type="SUPFAM" id="SSF51206">
    <property type="entry name" value="cAMP-binding domain-like"/>
    <property type="match status" value="1"/>
</dbReference>
<dbReference type="InterPro" id="IPR050397">
    <property type="entry name" value="Env_Response_Regulators"/>
</dbReference>
<dbReference type="Pfam" id="PF13545">
    <property type="entry name" value="HTH_Crp_2"/>
    <property type="match status" value="1"/>
</dbReference>
<dbReference type="SUPFAM" id="SSF46785">
    <property type="entry name" value="Winged helix' DNA-binding domain"/>
    <property type="match status" value="1"/>
</dbReference>
<evidence type="ECO:0000256" key="1">
    <source>
        <dbReference type="ARBA" id="ARBA00023015"/>
    </source>
</evidence>
<dbReference type="Pfam" id="PF00027">
    <property type="entry name" value="cNMP_binding"/>
    <property type="match status" value="1"/>
</dbReference>
<keyword evidence="1" id="KW-0805">Transcription regulation</keyword>
<dbReference type="InterPro" id="IPR000595">
    <property type="entry name" value="cNMP-bd_dom"/>
</dbReference>
<dbReference type="InterPro" id="IPR018490">
    <property type="entry name" value="cNMP-bd_dom_sf"/>
</dbReference>
<keyword evidence="2" id="KW-0238">DNA-binding</keyword>
<dbReference type="AlphaFoldDB" id="A0A9E7DJY8"/>
<dbReference type="CDD" id="cd00038">
    <property type="entry name" value="CAP_ED"/>
    <property type="match status" value="1"/>
</dbReference>
<evidence type="ECO:0000256" key="3">
    <source>
        <dbReference type="ARBA" id="ARBA00023163"/>
    </source>
</evidence>
<dbReference type="GO" id="GO:0005829">
    <property type="term" value="C:cytosol"/>
    <property type="evidence" value="ECO:0007669"/>
    <property type="project" value="TreeGrafter"/>
</dbReference>
<dbReference type="KEGG" id="fms:M1R53_00730"/>
<evidence type="ECO:0000256" key="2">
    <source>
        <dbReference type="ARBA" id="ARBA00023125"/>
    </source>
</evidence>
<name>A0A9E7DJY8_9FIRM</name>
<feature type="domain" description="Cyclic nucleotide-binding" evidence="4">
    <location>
        <begin position="10"/>
        <end position="110"/>
    </location>
</feature>
<dbReference type="PANTHER" id="PTHR24567">
    <property type="entry name" value="CRP FAMILY TRANSCRIPTIONAL REGULATORY PROTEIN"/>
    <property type="match status" value="1"/>
</dbReference>
<dbReference type="InterPro" id="IPR012318">
    <property type="entry name" value="HTH_CRP"/>
</dbReference>
<dbReference type="InterPro" id="IPR036390">
    <property type="entry name" value="WH_DNA-bd_sf"/>
</dbReference>
<keyword evidence="6" id="KW-1185">Reference proteome</keyword>
<dbReference type="RefSeq" id="WP_249242727.1">
    <property type="nucleotide sequence ID" value="NZ_CP096649.1"/>
</dbReference>
<evidence type="ECO:0000313" key="6">
    <source>
        <dbReference type="Proteomes" id="UP000831151"/>
    </source>
</evidence>
<dbReference type="GO" id="GO:0003700">
    <property type="term" value="F:DNA-binding transcription factor activity"/>
    <property type="evidence" value="ECO:0007669"/>
    <property type="project" value="TreeGrafter"/>
</dbReference>
<dbReference type="Proteomes" id="UP000831151">
    <property type="component" value="Chromosome"/>
</dbReference>
<protein>
    <submittedName>
        <fullName evidence="5">Crp/Fnr family transcriptional regulator</fullName>
    </submittedName>
</protein>
<reference evidence="5" key="1">
    <citation type="submission" date="2022-04" db="EMBL/GenBank/DDBJ databases">
        <title>Complete genome sequences of Ezakiella coagulans and Fenollaria massiliensis.</title>
        <authorList>
            <person name="France M.T."/>
            <person name="Clifford J."/>
            <person name="Narina S."/>
            <person name="Rutt L."/>
            <person name="Ravel J."/>
        </authorList>
    </citation>
    <scope>NUCLEOTIDE SEQUENCE</scope>
    <source>
        <strain evidence="5">C0061C2</strain>
    </source>
</reference>
<dbReference type="EMBL" id="CP096649">
    <property type="protein sequence ID" value="UQK59224.1"/>
    <property type="molecule type" value="Genomic_DNA"/>
</dbReference>
<proteinExistence type="predicted"/>
<keyword evidence="3" id="KW-0804">Transcription</keyword>
<evidence type="ECO:0000313" key="5">
    <source>
        <dbReference type="EMBL" id="UQK59224.1"/>
    </source>
</evidence>
<dbReference type="PANTHER" id="PTHR24567:SF58">
    <property type="entry name" value="CYCLIC AMP-BINDING REGULATORY PROTEIN"/>
    <property type="match status" value="1"/>
</dbReference>
<sequence>MIDILKKSLLFKGMKSEEIEDYLNFAKASVKNFKRGESVFIAGDYVKELYILLSGEVTVENITQSGKKTIVNVFDKPGTVFAEVYLFIDEPLHHYASATKDTSLLIIKKDFIVSQEDNYKMIINNIISILANKAYYLNKKLMICTAKSIRNKIINYLLIIDEGGFIKLPFNKTAFAEFLSVPRPSLSRELSQMKAEGLIEERNNKIYFSRTKLEDLL</sequence>
<organism evidence="5 6">
    <name type="scientific">Fenollaria massiliensis</name>
    <dbReference type="NCBI Taxonomy" id="938288"/>
    <lineage>
        <taxon>Bacteria</taxon>
        <taxon>Bacillati</taxon>
        <taxon>Bacillota</taxon>
        <taxon>Clostridia</taxon>
        <taxon>Eubacteriales</taxon>
        <taxon>Fenollaria</taxon>
    </lineage>
</organism>
<dbReference type="Gene3D" id="2.60.120.10">
    <property type="entry name" value="Jelly Rolls"/>
    <property type="match status" value="1"/>
</dbReference>
<dbReference type="GO" id="GO:0003677">
    <property type="term" value="F:DNA binding"/>
    <property type="evidence" value="ECO:0007669"/>
    <property type="project" value="UniProtKB-KW"/>
</dbReference>